<keyword evidence="2 4" id="KW-0808">Transferase</keyword>
<keyword evidence="1" id="KW-0328">Glycosyltransferase</keyword>
<dbReference type="AlphaFoldDB" id="A0A2S7SU58"/>
<dbReference type="GO" id="GO:0016757">
    <property type="term" value="F:glycosyltransferase activity"/>
    <property type="evidence" value="ECO:0007669"/>
    <property type="project" value="UniProtKB-KW"/>
</dbReference>
<protein>
    <submittedName>
        <fullName evidence="4">Glycosyltransferase family 8 protein</fullName>
    </submittedName>
</protein>
<evidence type="ECO:0000313" key="4">
    <source>
        <dbReference type="EMBL" id="PQJ10450.1"/>
    </source>
</evidence>
<comment type="caution">
    <text evidence="4">The sequence shown here is derived from an EMBL/GenBank/DDBJ whole genome shotgun (WGS) entry which is preliminary data.</text>
</comment>
<gene>
    <name evidence="4" type="ORF">CJD36_010770</name>
</gene>
<dbReference type="Proteomes" id="UP000239872">
    <property type="component" value="Unassembled WGS sequence"/>
</dbReference>
<name>A0A2S7SU58_9BACT</name>
<dbReference type="SUPFAM" id="SSF53448">
    <property type="entry name" value="Nucleotide-diphospho-sugar transferases"/>
    <property type="match status" value="1"/>
</dbReference>
<evidence type="ECO:0000256" key="3">
    <source>
        <dbReference type="ARBA" id="ARBA00022723"/>
    </source>
</evidence>
<proteinExistence type="predicted"/>
<accession>A0A2S7SU58</accession>
<dbReference type="InterPro" id="IPR050748">
    <property type="entry name" value="Glycosyltrans_8_dom-fam"/>
</dbReference>
<sequence>MTGTNTVTLVVVSDDHYMILVAALISSVEAHLAPGKQLDLWIVEDEVTQENIDKMEASVNKNVTTIHWQKLVDVIPLGWSLPIDHSSYPLNIYMRLFIPYFMPKDIKTVLYLDADMIVQRDISLLLNEDIDQFTIGAVLDPRLKTFDNHWGGIKNYKELGFKGDTPYFNTGLLLINAQKWRDDETTEKILAVINNNKKYANYPDQYGMNIVLHDQWLQLDKRWNNFVTEPFTDPYIIHYVERKPIYSTFKNGEKYKQLFYKYLDTTAWKGTKPVTESARYVKKIKNIIAKFRK</sequence>
<dbReference type="InterPro" id="IPR002495">
    <property type="entry name" value="Glyco_trans_8"/>
</dbReference>
<evidence type="ECO:0000313" key="5">
    <source>
        <dbReference type="Proteomes" id="UP000239872"/>
    </source>
</evidence>
<dbReference type="GO" id="GO:0046872">
    <property type="term" value="F:metal ion binding"/>
    <property type="evidence" value="ECO:0007669"/>
    <property type="project" value="UniProtKB-KW"/>
</dbReference>
<reference evidence="4 5" key="1">
    <citation type="submission" date="2018-01" db="EMBL/GenBank/DDBJ databases">
        <title>A novel member of the phylum Bacteroidetes isolated from glacier ice.</title>
        <authorList>
            <person name="Liu Q."/>
            <person name="Xin Y.-H."/>
        </authorList>
    </citation>
    <scope>NUCLEOTIDE SEQUENCE [LARGE SCALE GENOMIC DNA]</scope>
    <source>
        <strain evidence="4 5">RB1R16</strain>
    </source>
</reference>
<dbReference type="PANTHER" id="PTHR13778">
    <property type="entry name" value="GLYCOSYLTRANSFERASE 8 DOMAIN-CONTAINING PROTEIN"/>
    <property type="match status" value="1"/>
</dbReference>
<dbReference type="Pfam" id="PF01501">
    <property type="entry name" value="Glyco_transf_8"/>
    <property type="match status" value="1"/>
</dbReference>
<dbReference type="RefSeq" id="WP_105039178.1">
    <property type="nucleotide sequence ID" value="NZ_PPSL01000003.1"/>
</dbReference>
<dbReference type="Gene3D" id="3.90.550.10">
    <property type="entry name" value="Spore Coat Polysaccharide Biosynthesis Protein SpsA, Chain A"/>
    <property type="match status" value="1"/>
</dbReference>
<keyword evidence="5" id="KW-1185">Reference proteome</keyword>
<dbReference type="InterPro" id="IPR029044">
    <property type="entry name" value="Nucleotide-diphossugar_trans"/>
</dbReference>
<evidence type="ECO:0000256" key="2">
    <source>
        <dbReference type="ARBA" id="ARBA00022679"/>
    </source>
</evidence>
<dbReference type="PANTHER" id="PTHR13778:SF47">
    <property type="entry name" value="LIPOPOLYSACCHARIDE 1,3-GALACTOSYLTRANSFERASE"/>
    <property type="match status" value="1"/>
</dbReference>
<evidence type="ECO:0000256" key="1">
    <source>
        <dbReference type="ARBA" id="ARBA00022676"/>
    </source>
</evidence>
<keyword evidence="3" id="KW-0479">Metal-binding</keyword>
<dbReference type="CDD" id="cd04194">
    <property type="entry name" value="GT8_A4GalT_like"/>
    <property type="match status" value="1"/>
</dbReference>
<organism evidence="4 5">
    <name type="scientific">Flavipsychrobacter stenotrophus</name>
    <dbReference type="NCBI Taxonomy" id="2077091"/>
    <lineage>
        <taxon>Bacteria</taxon>
        <taxon>Pseudomonadati</taxon>
        <taxon>Bacteroidota</taxon>
        <taxon>Chitinophagia</taxon>
        <taxon>Chitinophagales</taxon>
        <taxon>Chitinophagaceae</taxon>
        <taxon>Flavipsychrobacter</taxon>
    </lineage>
</organism>
<dbReference type="OrthoDB" id="695971at2"/>
<dbReference type="EMBL" id="PPSL01000003">
    <property type="protein sequence ID" value="PQJ10450.1"/>
    <property type="molecule type" value="Genomic_DNA"/>
</dbReference>